<dbReference type="EMBL" id="CAUYUJ010016538">
    <property type="protein sequence ID" value="CAK0866463.1"/>
    <property type="molecule type" value="Genomic_DNA"/>
</dbReference>
<accession>A0ABN9V3U9</accession>
<evidence type="ECO:0000259" key="4">
    <source>
        <dbReference type="Pfam" id="PF17047"/>
    </source>
</evidence>
<dbReference type="InterPro" id="IPR051634">
    <property type="entry name" value="Extended_Synaptotagmin"/>
</dbReference>
<dbReference type="InterPro" id="IPR039010">
    <property type="entry name" value="Synaptotagmin_SMP"/>
</dbReference>
<dbReference type="Pfam" id="PF17047">
    <property type="entry name" value="SMP_LBD"/>
    <property type="match status" value="1"/>
</dbReference>
<protein>
    <recommendedName>
        <fullName evidence="4">Synaptotagmin SMP domain-containing protein</fullName>
    </recommendedName>
</protein>
<sequence length="1223" mass="129238">MELRSPPAGVAHFQDLEHADLDELWRPPSQGRLGRLQDSAVEPRSPGGWLSARQRSSGSLSQRSSVYFDALEGDEPLTPTPTESILGLPQPRGACRRVRACVRRAAWTLADGRAPAAAALSLGAGGYCLALAEASGEAPCEGEDGVQILAPLLAGCLAAAALPLRFWCASGLIGGCLLSLALAGPCSDPREEGARGACQALAYAGAGLAFLPHLRQLAVGRGPGRGGLGLGLALSAGLAGGAAARRRCPLADGRLPAAAAQLVAQLLLEPVAAALPTRNGRRLLPSAMAARAAWFWRLAVALSGLACAARRLGGPWPLGAAGAMAPQAALSPAVAGLACYVAGWDEVRALQLISAVLGVGMLLLPVREAGGEGVAAHEAALRQLLLAAVPLAGGAVGACSRGLSSQHVAAGLALAVLAADRACAELCRSSWALGGLGPLVAAGLCSRLPRVRGGGGLGELPEGRMGLRTEARLGRQLTPPPAQQGREDLVHELRRLTSRLLQPVVPLAAMPADDPAFFNKILAELWPYVCGFVENDILRGEVQAVVHREVTGALQFDRVSLGSEPIQAHRSWVLPPTSRDKAITLALDVELEGKDIDMTLKLVVSRINALSVSVKRLSIRGILFVSFRHVVPHLPFMQGLNVYFANPPQIEMELSSPSGAVSLLPENVRAGLVASVSRGISRTLVLPNRVAVPFGRLWPLHRLKFARPEALLRCRVLGVRGAPHGQGHLEGLTGYAPEHRALYCRLQLGAQIWDSREARSSDGDFMWDERAALVVDQQANQELSVTLHERHTLSDVQVTGPRTLGIMEVSSRSSRQHAPLWPLPCAEGLQGSPRLLLSAALHPLTRSRGALCEGLGSLLVVTVDSLRQVPAAYEGKSVLLRAFVVDEGCRPDPTAEPDAQTTQARCSRVPPSERSRCRMQRLLARNFEGAECSRWAADGVDEEGGPQSSSDESGSDHDPAEAPGAGFIAADASRWAERLQYLWRHFRAADHQHLSDWVAEDRDARVHVLAGLLGVPCWEEARLGQLVDDLVAEETPGLQQQAIRHRLGSSLGARLRTWARGGGAPSGGNRGGAAAAEATRPPRRQAPPAPPHPATPEAACNAPECLWRQQLRLAVAAPAARELYLEALHVTKRSEARSLGHWRCSLRELMIAGRMADPMRSRALEPGGGPHPQGSSAVPAGPRGLRELPELLAQVELFHLLPARVDLPECGGAAAASAGPPGK</sequence>
<organism evidence="5 6">
    <name type="scientific">Prorocentrum cordatum</name>
    <dbReference type="NCBI Taxonomy" id="2364126"/>
    <lineage>
        <taxon>Eukaryota</taxon>
        <taxon>Sar</taxon>
        <taxon>Alveolata</taxon>
        <taxon>Dinophyceae</taxon>
        <taxon>Prorocentrales</taxon>
        <taxon>Prorocentraceae</taxon>
        <taxon>Prorocentrum</taxon>
    </lineage>
</organism>
<proteinExistence type="predicted"/>
<evidence type="ECO:0000313" key="5">
    <source>
        <dbReference type="EMBL" id="CAK0866463.1"/>
    </source>
</evidence>
<gene>
    <name evidence="5" type="ORF">PCOR1329_LOCUS53641</name>
</gene>
<feature type="region of interest" description="Disordered" evidence="3">
    <location>
        <begin position="1059"/>
        <end position="1097"/>
    </location>
</feature>
<keyword evidence="1" id="KW-0812">Transmembrane</keyword>
<comment type="caution">
    <text evidence="5">The sequence shown here is derived from an EMBL/GenBank/DDBJ whole genome shotgun (WGS) entry which is preliminary data.</text>
</comment>
<feature type="compositionally biased region" description="Pro residues" evidence="3">
    <location>
        <begin position="1084"/>
        <end position="1094"/>
    </location>
</feature>
<evidence type="ECO:0000256" key="3">
    <source>
        <dbReference type="SAM" id="MobiDB-lite"/>
    </source>
</evidence>
<dbReference type="Proteomes" id="UP001189429">
    <property type="component" value="Unassembled WGS sequence"/>
</dbReference>
<feature type="compositionally biased region" description="Gly residues" evidence="3">
    <location>
        <begin position="1060"/>
        <end position="1071"/>
    </location>
</feature>
<feature type="region of interest" description="Disordered" evidence="3">
    <location>
        <begin position="25"/>
        <end position="57"/>
    </location>
</feature>
<evidence type="ECO:0000256" key="1">
    <source>
        <dbReference type="ARBA" id="ARBA00022692"/>
    </source>
</evidence>
<dbReference type="PANTHER" id="PTHR45761:SF1">
    <property type="entry name" value="EXTENDED SYNAPTOTAGMIN-LIKE PROTEIN 2, ISOFORM C"/>
    <property type="match status" value="1"/>
</dbReference>
<keyword evidence="2" id="KW-1133">Transmembrane helix</keyword>
<feature type="domain" description="Synaptotagmin SMP" evidence="4">
    <location>
        <begin position="517"/>
        <end position="694"/>
    </location>
</feature>
<keyword evidence="2" id="KW-0472">Membrane</keyword>
<name>A0ABN9V3U9_9DINO</name>
<evidence type="ECO:0000313" key="6">
    <source>
        <dbReference type="Proteomes" id="UP001189429"/>
    </source>
</evidence>
<dbReference type="PANTHER" id="PTHR45761">
    <property type="entry name" value="EXTENDED SYNAPTOTAGMIN-LIKE PROTEIN 2, ISOFORM C"/>
    <property type="match status" value="1"/>
</dbReference>
<reference evidence="5" key="1">
    <citation type="submission" date="2023-10" db="EMBL/GenBank/DDBJ databases">
        <authorList>
            <person name="Chen Y."/>
            <person name="Shah S."/>
            <person name="Dougan E. K."/>
            <person name="Thang M."/>
            <person name="Chan C."/>
        </authorList>
    </citation>
    <scope>NUCLEOTIDE SEQUENCE [LARGE SCALE GENOMIC DNA]</scope>
</reference>
<keyword evidence="6" id="KW-1185">Reference proteome</keyword>
<evidence type="ECO:0000256" key="2">
    <source>
        <dbReference type="ARBA" id="ARBA00022989"/>
    </source>
</evidence>
<feature type="region of interest" description="Disordered" evidence="3">
    <location>
        <begin position="938"/>
        <end position="964"/>
    </location>
</feature>
<feature type="region of interest" description="Disordered" evidence="3">
    <location>
        <begin position="1160"/>
        <end position="1183"/>
    </location>
</feature>